<keyword evidence="1" id="KW-0479">Metal-binding</keyword>
<evidence type="ECO:0000256" key="1">
    <source>
        <dbReference type="ARBA" id="ARBA00022723"/>
    </source>
</evidence>
<dbReference type="CDD" id="cd03416">
    <property type="entry name" value="CbiX_SirB_N"/>
    <property type="match status" value="1"/>
</dbReference>
<dbReference type="PANTHER" id="PTHR33542:SF5">
    <property type="entry name" value="FERROCHELATASE CHE1"/>
    <property type="match status" value="1"/>
</dbReference>
<gene>
    <name evidence="4" type="ORF">K9S39_29920</name>
</gene>
<keyword evidence="2" id="KW-0456">Lyase</keyword>
<evidence type="ECO:0000256" key="3">
    <source>
        <dbReference type="SAM" id="MobiDB-lite"/>
    </source>
</evidence>
<dbReference type="SUPFAM" id="SSF53800">
    <property type="entry name" value="Chelatase"/>
    <property type="match status" value="2"/>
</dbReference>
<dbReference type="InterPro" id="IPR002762">
    <property type="entry name" value="CbiX-like"/>
</dbReference>
<feature type="region of interest" description="Disordered" evidence="3">
    <location>
        <begin position="101"/>
        <end position="131"/>
    </location>
</feature>
<feature type="region of interest" description="Disordered" evidence="3">
    <location>
        <begin position="1"/>
        <end position="70"/>
    </location>
</feature>
<protein>
    <submittedName>
        <fullName evidence="4">Sirohydrochlorin chelatase</fullName>
    </submittedName>
</protein>
<accession>A0ABY4MCS3</accession>
<dbReference type="Gene3D" id="3.40.50.1400">
    <property type="match status" value="2"/>
</dbReference>
<name>A0ABY4MCS3_9ACTN</name>
<proteinExistence type="predicted"/>
<keyword evidence="5" id="KW-1185">Reference proteome</keyword>
<dbReference type="EMBL" id="CP086322">
    <property type="protein sequence ID" value="UQA95513.1"/>
    <property type="molecule type" value="Genomic_DNA"/>
</dbReference>
<dbReference type="InterPro" id="IPR050963">
    <property type="entry name" value="Sirohydro_Cobaltochel/CbiX"/>
</dbReference>
<dbReference type="Pfam" id="PF01903">
    <property type="entry name" value="CbiX"/>
    <property type="match status" value="2"/>
</dbReference>
<evidence type="ECO:0000256" key="2">
    <source>
        <dbReference type="ARBA" id="ARBA00023239"/>
    </source>
</evidence>
<sequence length="431" mass="43973">MTESIPHQPAPAAPIDLAPSDDRAPGNDPAAGNDPTVGNALAPSGDPVASNDSHRGDGSEHRRADLASAAPPVGTAELAIEITDRLSSQLSRVRLYGFRRPAAPRPDARPAVPDVVRQRARKPPRPAPAPTLVAVAHGSRDPRAVHTVHALLDRVRALRPGLPVRLGHIELNRPLLADTLAGLRGEAVLVPLLFGRGYHVTHDLPAALAAAPHLTGRIATPLGPHALLAEALHGRLLEAGFGDAHLETGSGDALRESGFSDALLEAGFGDALMEAGSGNASAAPAPAECAAPACCRSRSRSGAGRTAVVLAAAGSRAARSADDTARTARLLSARLGGIPVLPAYASAATPTVAEAVRILTARGHDRIAVASCFTAPGRFAAQCAAAAPGTAAAPLGDHPALARLVLHRYDQALLARTASDPDGIRAATVTV</sequence>
<evidence type="ECO:0000313" key="5">
    <source>
        <dbReference type="Proteomes" id="UP000830115"/>
    </source>
</evidence>
<evidence type="ECO:0000313" key="4">
    <source>
        <dbReference type="EMBL" id="UQA95513.1"/>
    </source>
</evidence>
<dbReference type="Proteomes" id="UP000830115">
    <property type="component" value="Chromosome"/>
</dbReference>
<dbReference type="PANTHER" id="PTHR33542">
    <property type="entry name" value="SIROHYDROCHLORIN FERROCHELATASE, CHLOROPLASTIC"/>
    <property type="match status" value="1"/>
</dbReference>
<reference evidence="4" key="1">
    <citation type="submission" date="2021-10" db="EMBL/GenBank/DDBJ databases">
        <title>Streptomyces nigrumlapis sp.nov.,an antimicrobial producing actinobacterium isolated from Black Gobi rocks.</title>
        <authorList>
            <person name="Wen Y."/>
            <person name="Zhang W."/>
            <person name="Liu X.G."/>
        </authorList>
    </citation>
    <scope>NUCLEOTIDE SEQUENCE</scope>
    <source>
        <strain evidence="4">ST13-2-2</strain>
    </source>
</reference>
<feature type="compositionally biased region" description="Basic and acidic residues" evidence="3">
    <location>
        <begin position="52"/>
        <end position="65"/>
    </location>
</feature>
<organism evidence="4 5">
    <name type="scientific">Streptomyces halobius</name>
    <dbReference type="NCBI Taxonomy" id="2879846"/>
    <lineage>
        <taxon>Bacteria</taxon>
        <taxon>Bacillati</taxon>
        <taxon>Actinomycetota</taxon>
        <taxon>Actinomycetes</taxon>
        <taxon>Kitasatosporales</taxon>
        <taxon>Streptomycetaceae</taxon>
        <taxon>Streptomyces</taxon>
    </lineage>
</organism>